<keyword evidence="3" id="KW-1185">Reference proteome</keyword>
<feature type="non-terminal residue" evidence="2">
    <location>
        <position position="1"/>
    </location>
</feature>
<keyword evidence="2" id="KW-0675">Receptor</keyword>
<feature type="non-terminal residue" evidence="2">
    <location>
        <position position="53"/>
    </location>
</feature>
<gene>
    <name evidence="2" type="ORF">FSCOSCO3_A008432</name>
</gene>
<dbReference type="EMBL" id="CAWUFR010001879">
    <property type="protein sequence ID" value="CAK6984481.1"/>
    <property type="molecule type" value="Genomic_DNA"/>
</dbReference>
<protein>
    <submittedName>
        <fullName evidence="2">Fc receptor-like protein 5</fullName>
    </submittedName>
</protein>
<organism evidence="2 3">
    <name type="scientific">Scomber scombrus</name>
    <name type="common">Atlantic mackerel</name>
    <name type="synonym">Scomber vernalis</name>
    <dbReference type="NCBI Taxonomy" id="13677"/>
    <lineage>
        <taxon>Eukaryota</taxon>
        <taxon>Metazoa</taxon>
        <taxon>Chordata</taxon>
        <taxon>Craniata</taxon>
        <taxon>Vertebrata</taxon>
        <taxon>Euteleostomi</taxon>
        <taxon>Actinopterygii</taxon>
        <taxon>Neopterygii</taxon>
        <taxon>Teleostei</taxon>
        <taxon>Neoteleostei</taxon>
        <taxon>Acanthomorphata</taxon>
        <taxon>Pelagiaria</taxon>
        <taxon>Scombriformes</taxon>
        <taxon>Scombridae</taxon>
        <taxon>Scomber</taxon>
    </lineage>
</organism>
<name>A0AAV1QP93_SCOSC</name>
<reference evidence="2 3" key="1">
    <citation type="submission" date="2024-01" db="EMBL/GenBank/DDBJ databases">
        <authorList>
            <person name="Alioto T."/>
            <person name="Alioto T."/>
            <person name="Gomez Garrido J."/>
        </authorList>
    </citation>
    <scope>NUCLEOTIDE SEQUENCE [LARGE SCALE GENOMIC DNA]</scope>
</reference>
<evidence type="ECO:0000313" key="2">
    <source>
        <dbReference type="EMBL" id="CAK6984481.1"/>
    </source>
</evidence>
<evidence type="ECO:0000256" key="1">
    <source>
        <dbReference type="SAM" id="Phobius"/>
    </source>
</evidence>
<proteinExistence type="predicted"/>
<keyword evidence="1" id="KW-0472">Membrane</keyword>
<accession>A0AAV1QP93</accession>
<keyword evidence="1" id="KW-1133">Transmembrane helix</keyword>
<sequence>QPTSPPPTLPPALPPTPLPHLMTTPRLVCTILLIVLYNAILIMSIIIYRRWAR</sequence>
<keyword evidence="1" id="KW-0812">Transmembrane</keyword>
<feature type="transmembrane region" description="Helical" evidence="1">
    <location>
        <begin position="25"/>
        <end position="48"/>
    </location>
</feature>
<dbReference type="Proteomes" id="UP001314229">
    <property type="component" value="Unassembled WGS sequence"/>
</dbReference>
<evidence type="ECO:0000313" key="3">
    <source>
        <dbReference type="Proteomes" id="UP001314229"/>
    </source>
</evidence>
<comment type="caution">
    <text evidence="2">The sequence shown here is derived from an EMBL/GenBank/DDBJ whole genome shotgun (WGS) entry which is preliminary data.</text>
</comment>
<dbReference type="AlphaFoldDB" id="A0AAV1QP93"/>